<accession>S7UJT2</accession>
<dbReference type="AlphaFoldDB" id="S7UJT2"/>
<dbReference type="EMBL" id="ATHJ01000123">
    <property type="protein sequence ID" value="EPR34069.1"/>
    <property type="molecule type" value="Genomic_DNA"/>
</dbReference>
<evidence type="ECO:0000313" key="1">
    <source>
        <dbReference type="EMBL" id="EPR34069.1"/>
    </source>
</evidence>
<comment type="caution">
    <text evidence="1">The sequence shown here is derived from an EMBL/GenBank/DDBJ whole genome shotgun (WGS) entry which is preliminary data.</text>
</comment>
<proteinExistence type="predicted"/>
<gene>
    <name evidence="1" type="ORF">dsmv_3478</name>
</gene>
<dbReference type="RefSeq" id="WP_020878611.1">
    <property type="nucleotide sequence ID" value="NZ_ATHJ01000123.1"/>
</dbReference>
<evidence type="ECO:0000313" key="2">
    <source>
        <dbReference type="Proteomes" id="UP000014977"/>
    </source>
</evidence>
<reference evidence="1 2" key="1">
    <citation type="journal article" date="2013" name="Genome Announc.">
        <title>Draft genome sequences for three mercury-methylating, sulfate-reducing bacteria.</title>
        <authorList>
            <person name="Brown S.D."/>
            <person name="Hurt R.A.Jr."/>
            <person name="Gilmour C.C."/>
            <person name="Elias D.A."/>
        </authorList>
    </citation>
    <scope>NUCLEOTIDE SEQUENCE [LARGE SCALE GENOMIC DNA]</scope>
    <source>
        <strain evidence="1 2">DSM 2059</strain>
    </source>
</reference>
<sequence length="117" mass="13774">MMFQPVNHELNRFDFPTDVEAVVELLLQDLSLRDKVIMAHLSESELGPVYVGMAETIRKEFQLNGGGNPALLSSCRRYMREMNYPLMDPAMVIVREIWKKVRRTHRLRVIERHHARK</sequence>
<dbReference type="OrthoDB" id="5431741at2"/>
<protein>
    <submittedName>
        <fullName evidence="1">Uncharacterized protein</fullName>
    </submittedName>
</protein>
<dbReference type="Proteomes" id="UP000014977">
    <property type="component" value="Unassembled WGS sequence"/>
</dbReference>
<keyword evidence="2" id="KW-1185">Reference proteome</keyword>
<name>S7UJT2_DESML</name>
<organism evidence="1 2">
    <name type="scientific">Desulfococcus multivorans DSM 2059</name>
    <dbReference type="NCBI Taxonomy" id="1121405"/>
    <lineage>
        <taxon>Bacteria</taxon>
        <taxon>Pseudomonadati</taxon>
        <taxon>Thermodesulfobacteriota</taxon>
        <taxon>Desulfobacteria</taxon>
        <taxon>Desulfobacterales</taxon>
        <taxon>Desulfococcaceae</taxon>
        <taxon>Desulfococcus</taxon>
    </lineage>
</organism>